<accession>A0AAV5UZW1</accession>
<dbReference type="SUPFAM" id="SSF82927">
    <property type="entry name" value="Cysteine-rich DNA binding domain, (DM domain)"/>
    <property type="match status" value="1"/>
</dbReference>
<dbReference type="GO" id="GO:0005634">
    <property type="term" value="C:nucleus"/>
    <property type="evidence" value="ECO:0007669"/>
    <property type="project" value="UniProtKB-SubCell"/>
</dbReference>
<keyword evidence="3 5" id="KW-0238">DNA-binding</keyword>
<dbReference type="EMBL" id="BTSY01000001">
    <property type="protein sequence ID" value="GMT11698.1"/>
    <property type="molecule type" value="Genomic_DNA"/>
</dbReference>
<proteinExistence type="predicted"/>
<evidence type="ECO:0000256" key="2">
    <source>
        <dbReference type="ARBA" id="ARBA00022833"/>
    </source>
</evidence>
<evidence type="ECO:0000313" key="8">
    <source>
        <dbReference type="Proteomes" id="UP001432322"/>
    </source>
</evidence>
<dbReference type="PROSITE" id="PS50809">
    <property type="entry name" value="DM_2"/>
    <property type="match status" value="1"/>
</dbReference>
<evidence type="ECO:0000256" key="5">
    <source>
        <dbReference type="PROSITE-ProRule" id="PRU00070"/>
    </source>
</evidence>
<dbReference type="AlphaFoldDB" id="A0AAV5UZW1"/>
<evidence type="ECO:0000259" key="6">
    <source>
        <dbReference type="PROSITE" id="PS50809"/>
    </source>
</evidence>
<dbReference type="SMART" id="SM00301">
    <property type="entry name" value="DM"/>
    <property type="match status" value="1"/>
</dbReference>
<dbReference type="Proteomes" id="UP001432322">
    <property type="component" value="Unassembled WGS sequence"/>
</dbReference>
<comment type="caution">
    <text evidence="7">The sequence shown here is derived from an EMBL/GenBank/DDBJ whole genome shotgun (WGS) entry which is preliminary data.</text>
</comment>
<evidence type="ECO:0000256" key="3">
    <source>
        <dbReference type="ARBA" id="ARBA00023125"/>
    </source>
</evidence>
<name>A0AAV5UZW1_9BILA</name>
<feature type="domain" description="DM" evidence="6">
    <location>
        <begin position="40"/>
        <end position="85"/>
    </location>
</feature>
<dbReference type="GO" id="GO:0046872">
    <property type="term" value="F:metal ion binding"/>
    <property type="evidence" value="ECO:0007669"/>
    <property type="project" value="UniProtKB-KW"/>
</dbReference>
<sequence length="97" mass="10971">CDLHEQRRSVKKLQRILRRQTTEEFGKMVSLNGIAPGYTCSRCRSHGFCVPKKFHAPCPYSNCSCEGCSLYNHLKLLDKQIAETKCNQMTSLNGTSS</sequence>
<feature type="non-terminal residue" evidence="7">
    <location>
        <position position="1"/>
    </location>
</feature>
<evidence type="ECO:0000256" key="4">
    <source>
        <dbReference type="ARBA" id="ARBA00023242"/>
    </source>
</evidence>
<keyword evidence="8" id="KW-1185">Reference proteome</keyword>
<keyword evidence="1 5" id="KW-0479">Metal-binding</keyword>
<organism evidence="7 8">
    <name type="scientific">Pristionchus fissidentatus</name>
    <dbReference type="NCBI Taxonomy" id="1538716"/>
    <lineage>
        <taxon>Eukaryota</taxon>
        <taxon>Metazoa</taxon>
        <taxon>Ecdysozoa</taxon>
        <taxon>Nematoda</taxon>
        <taxon>Chromadorea</taxon>
        <taxon>Rhabditida</taxon>
        <taxon>Rhabditina</taxon>
        <taxon>Diplogasteromorpha</taxon>
        <taxon>Diplogasteroidea</taxon>
        <taxon>Neodiplogasteridae</taxon>
        <taxon>Pristionchus</taxon>
    </lineage>
</organism>
<keyword evidence="4 5" id="KW-0539">Nucleus</keyword>
<dbReference type="InterPro" id="IPR036407">
    <property type="entry name" value="DM_DNA-bd_sf"/>
</dbReference>
<evidence type="ECO:0000256" key="1">
    <source>
        <dbReference type="ARBA" id="ARBA00022723"/>
    </source>
</evidence>
<keyword evidence="2 5" id="KW-0862">Zinc</keyword>
<dbReference type="InterPro" id="IPR001275">
    <property type="entry name" value="DM_DNA-bd"/>
</dbReference>
<comment type="subcellular location">
    <subcellularLocation>
        <location evidence="5">Nucleus</location>
    </subcellularLocation>
</comment>
<feature type="DNA-binding region" description="DM" evidence="5">
    <location>
        <begin position="40"/>
        <end position="85"/>
    </location>
</feature>
<dbReference type="GO" id="GO:0006355">
    <property type="term" value="P:regulation of DNA-templated transcription"/>
    <property type="evidence" value="ECO:0007669"/>
    <property type="project" value="InterPro"/>
</dbReference>
<protein>
    <recommendedName>
        <fullName evidence="6">DM domain-containing protein</fullName>
    </recommendedName>
</protein>
<dbReference type="Pfam" id="PF00751">
    <property type="entry name" value="DM"/>
    <property type="match status" value="1"/>
</dbReference>
<dbReference type="GO" id="GO:0043565">
    <property type="term" value="F:sequence-specific DNA binding"/>
    <property type="evidence" value="ECO:0007669"/>
    <property type="project" value="InterPro"/>
</dbReference>
<reference evidence="7" key="1">
    <citation type="submission" date="2023-10" db="EMBL/GenBank/DDBJ databases">
        <title>Genome assembly of Pristionchus species.</title>
        <authorList>
            <person name="Yoshida K."/>
            <person name="Sommer R.J."/>
        </authorList>
    </citation>
    <scope>NUCLEOTIDE SEQUENCE</scope>
    <source>
        <strain evidence="7">RS5133</strain>
    </source>
</reference>
<evidence type="ECO:0000313" key="7">
    <source>
        <dbReference type="EMBL" id="GMT11698.1"/>
    </source>
</evidence>
<gene>
    <name evidence="7" type="ORF">PFISCL1PPCAC_2995</name>
</gene>
<feature type="non-terminal residue" evidence="7">
    <location>
        <position position="97"/>
    </location>
</feature>
<dbReference type="Gene3D" id="4.10.1040.10">
    <property type="entry name" value="DM DNA-binding domain"/>
    <property type="match status" value="1"/>
</dbReference>